<comment type="caution">
    <text evidence="6">The sequence shown here is derived from an EMBL/GenBank/DDBJ whole genome shotgun (WGS) entry which is preliminary data.</text>
</comment>
<evidence type="ECO:0000256" key="2">
    <source>
        <dbReference type="ARBA" id="ARBA00022723"/>
    </source>
</evidence>
<keyword evidence="4" id="KW-0732">Signal</keyword>
<evidence type="ECO:0000313" key="6">
    <source>
        <dbReference type="EMBL" id="KAK7440001.1"/>
    </source>
</evidence>
<dbReference type="Gene3D" id="3.40.1210.10">
    <property type="entry name" value="Survival protein SurE-like phosphatase/nucleotidase"/>
    <property type="match status" value="1"/>
</dbReference>
<dbReference type="InterPro" id="IPR002828">
    <property type="entry name" value="SurE-like_Pase/nucleotidase"/>
</dbReference>
<feature type="signal peptide" evidence="4">
    <location>
        <begin position="1"/>
        <end position="24"/>
    </location>
</feature>
<feature type="chain" id="PRO_5046971203" description="Survival protein SurE-like phosphatase/nucleotidase domain-containing protein" evidence="4">
    <location>
        <begin position="25"/>
        <end position="312"/>
    </location>
</feature>
<reference evidence="6 7" key="1">
    <citation type="submission" date="2024-01" db="EMBL/GenBank/DDBJ databases">
        <title>A draft genome for the cacao thread blight pathogen Marasmiellus scandens.</title>
        <authorList>
            <person name="Baruah I.K."/>
            <person name="Leung J."/>
            <person name="Bukari Y."/>
            <person name="Amoako-Attah I."/>
            <person name="Meinhardt L.W."/>
            <person name="Bailey B.A."/>
            <person name="Cohen S.P."/>
        </authorList>
    </citation>
    <scope>NUCLEOTIDE SEQUENCE [LARGE SCALE GENOMIC DNA]</scope>
    <source>
        <strain evidence="6 7">GH-19</strain>
    </source>
</reference>
<evidence type="ECO:0000256" key="4">
    <source>
        <dbReference type="SAM" id="SignalP"/>
    </source>
</evidence>
<name>A0ABR1IVS9_9AGAR</name>
<organism evidence="6 7">
    <name type="scientific">Marasmiellus scandens</name>
    <dbReference type="NCBI Taxonomy" id="2682957"/>
    <lineage>
        <taxon>Eukaryota</taxon>
        <taxon>Fungi</taxon>
        <taxon>Dikarya</taxon>
        <taxon>Basidiomycota</taxon>
        <taxon>Agaricomycotina</taxon>
        <taxon>Agaricomycetes</taxon>
        <taxon>Agaricomycetidae</taxon>
        <taxon>Agaricales</taxon>
        <taxon>Marasmiineae</taxon>
        <taxon>Omphalotaceae</taxon>
        <taxon>Marasmiellus</taxon>
    </lineage>
</organism>
<dbReference type="SUPFAM" id="SSF64167">
    <property type="entry name" value="SurE-like"/>
    <property type="match status" value="1"/>
</dbReference>
<proteinExistence type="inferred from homology"/>
<dbReference type="PANTHER" id="PTHR30457">
    <property type="entry name" value="5'-NUCLEOTIDASE SURE"/>
    <property type="match status" value="1"/>
</dbReference>
<dbReference type="Pfam" id="PF01975">
    <property type="entry name" value="SurE"/>
    <property type="match status" value="1"/>
</dbReference>
<evidence type="ECO:0000313" key="7">
    <source>
        <dbReference type="Proteomes" id="UP001498398"/>
    </source>
</evidence>
<feature type="domain" description="Survival protein SurE-like phosphatase/nucleotidase" evidence="5">
    <location>
        <begin position="27"/>
        <end position="233"/>
    </location>
</feature>
<dbReference type="EMBL" id="JBANRG010000070">
    <property type="protein sequence ID" value="KAK7440001.1"/>
    <property type="molecule type" value="Genomic_DNA"/>
</dbReference>
<comment type="similarity">
    <text evidence="1">Belongs to the SurE nucleotidase family.</text>
</comment>
<accession>A0ABR1IVS9</accession>
<dbReference type="InterPro" id="IPR036523">
    <property type="entry name" value="SurE-like_sf"/>
</dbReference>
<protein>
    <recommendedName>
        <fullName evidence="5">Survival protein SurE-like phosphatase/nucleotidase domain-containing protein</fullName>
    </recommendedName>
</protein>
<keyword evidence="3" id="KW-0378">Hydrolase</keyword>
<gene>
    <name evidence="6" type="ORF">VKT23_017254</name>
</gene>
<evidence type="ECO:0000256" key="3">
    <source>
        <dbReference type="ARBA" id="ARBA00022801"/>
    </source>
</evidence>
<keyword evidence="2" id="KW-0479">Metal-binding</keyword>
<evidence type="ECO:0000256" key="1">
    <source>
        <dbReference type="ARBA" id="ARBA00011062"/>
    </source>
</evidence>
<dbReference type="Proteomes" id="UP001498398">
    <property type="component" value="Unassembled WGS sequence"/>
</dbReference>
<dbReference type="PANTHER" id="PTHR30457:SF0">
    <property type="entry name" value="PHOSPHATASE, PUTATIVE (AFU_ORTHOLOGUE AFUA_4G01070)-RELATED"/>
    <property type="match status" value="1"/>
</dbReference>
<sequence>MPSFMRTFLKSFACFSAVAIFAQAQKIVLTNDDGWAVAAVRAVNNALKADGYDVVLSCPAVDKSGTGSSTATPTTLTTPCEFDTCPVGSPATGHNASDPFLNYVSAFPADSARFGIQTFAPPLLGGPPDFVVSGPNVGSNLGNTVQISGTVGAACEAVLEGIPSVTFSGSGSSLAHVSYTTPDSDPTSTATQAALIYATLTTTFVDALLAGADETTPILPPGIVLNVNYPAINGCSSSEDYSFVLSRILQDDSATDVSTCGTDHLPTESNVVATSGCFVSVSVFNASTKADVDADAQAFVLDRLGDFLSCLP</sequence>
<evidence type="ECO:0000259" key="5">
    <source>
        <dbReference type="Pfam" id="PF01975"/>
    </source>
</evidence>
<dbReference type="InterPro" id="IPR030048">
    <property type="entry name" value="SurE"/>
</dbReference>
<keyword evidence="7" id="KW-1185">Reference proteome</keyword>